<dbReference type="InterPro" id="IPR004148">
    <property type="entry name" value="BAR_dom"/>
</dbReference>
<dbReference type="FunCoup" id="A0A1Y2GBG6">
    <property type="interactions" value="8"/>
</dbReference>
<sequence length="371" mass="42814">IDACTEKCQGRTTTWDLASMLIKPVQRVLKYPLLINQIHALTPPDHVDFESIASLQKEMLHIAEEINDIKKRKDIVEKIVGPKKKNDSDVRTIRQLRQAVGGSDVTVDILFEALLEKFNLQQRLARDFAKYILAWLVSIKQYFDTQEAYALTLREIYNMVPIHRNNESHSIILVSEFHRSLSQFSKTIGRELEARLKKTVYKGIENFLKLFAGPLQVMKKREKKLLDYDNVRGMKERGDTIDKNMLESAAAYTAINEQLLDELPKFLGLTTQYFDLIVMEFSKVQMFFYSQVKAKILDFYVARIDPTASRDVAGYVASMNICEDYIAAMTRDDGPLARLERVSLIRNVSSLHGKAFYLFYLAAPFYEEKKT</sequence>
<dbReference type="GeneID" id="33562892"/>
<dbReference type="PANTHER" id="PTHR22834:SF20">
    <property type="entry name" value="SH3 DOMAIN-CONTAINING PROTEIN"/>
    <property type="match status" value="1"/>
</dbReference>
<dbReference type="SUPFAM" id="SSF103657">
    <property type="entry name" value="BAR/IMD domain-like"/>
    <property type="match status" value="1"/>
</dbReference>
<evidence type="ECO:0000256" key="2">
    <source>
        <dbReference type="ARBA" id="ARBA00004348"/>
    </source>
</evidence>
<dbReference type="Gene3D" id="1.20.1270.60">
    <property type="entry name" value="Arfaptin homology (AH) domain/BAR domain"/>
    <property type="match status" value="1"/>
</dbReference>
<evidence type="ECO:0000256" key="4">
    <source>
        <dbReference type="ARBA" id="ARBA00022658"/>
    </source>
</evidence>
<evidence type="ECO:0000313" key="9">
    <source>
        <dbReference type="EMBL" id="ORZ06291.1"/>
    </source>
</evidence>
<comment type="caution">
    <text evidence="9">The sequence shown here is derived from an EMBL/GenBank/DDBJ whole genome shotgun (WGS) entry which is preliminary data.</text>
</comment>
<dbReference type="GO" id="GO:0032955">
    <property type="term" value="P:regulation of division septum assembly"/>
    <property type="evidence" value="ECO:0007669"/>
    <property type="project" value="TreeGrafter"/>
</dbReference>
<dbReference type="InterPro" id="IPR001331">
    <property type="entry name" value="GDS_CDC24_CS"/>
</dbReference>
<dbReference type="OrthoDB" id="10256089at2759"/>
<dbReference type="GO" id="GO:0035556">
    <property type="term" value="P:intracellular signal transduction"/>
    <property type="evidence" value="ECO:0007669"/>
    <property type="project" value="InterPro"/>
</dbReference>
<dbReference type="PROSITE" id="PS51021">
    <property type="entry name" value="BAR"/>
    <property type="match status" value="1"/>
</dbReference>
<keyword evidence="5" id="KW-0965">Cell junction</keyword>
<dbReference type="STRING" id="64571.A0A1Y2GBG6"/>
<dbReference type="GO" id="GO:0005795">
    <property type="term" value="C:Golgi stack"/>
    <property type="evidence" value="ECO:0007669"/>
    <property type="project" value="UniProtKB-SubCell"/>
</dbReference>
<dbReference type="PANTHER" id="PTHR22834">
    <property type="entry name" value="NUCLEAR FUSION PROTEIN FUS2"/>
    <property type="match status" value="1"/>
</dbReference>
<dbReference type="Pfam" id="PF03114">
    <property type="entry name" value="BAR"/>
    <property type="match status" value="1"/>
</dbReference>
<dbReference type="RefSeq" id="XP_021877454.1">
    <property type="nucleotide sequence ID" value="XM_022021048.1"/>
</dbReference>
<dbReference type="InterPro" id="IPR027267">
    <property type="entry name" value="AH/BAR_dom_sf"/>
</dbReference>
<dbReference type="Pfam" id="PF00621">
    <property type="entry name" value="RhoGEF"/>
    <property type="match status" value="1"/>
</dbReference>
<evidence type="ECO:0000256" key="6">
    <source>
        <dbReference type="ARBA" id="ARBA00032587"/>
    </source>
</evidence>
<dbReference type="AlphaFoldDB" id="A0A1Y2GBG6"/>
<feature type="domain" description="BAR" evidence="8">
    <location>
        <begin position="96"/>
        <end position="313"/>
    </location>
</feature>
<evidence type="ECO:0000313" key="10">
    <source>
        <dbReference type="Proteomes" id="UP000193648"/>
    </source>
</evidence>
<dbReference type="GO" id="GO:0005085">
    <property type="term" value="F:guanyl-nucleotide exchange factor activity"/>
    <property type="evidence" value="ECO:0007669"/>
    <property type="project" value="UniProtKB-KW"/>
</dbReference>
<comment type="subcellular location">
    <subcellularLocation>
        <location evidence="1">Cell junction</location>
    </subcellularLocation>
    <subcellularLocation>
        <location evidence="2">Golgi apparatus</location>
        <location evidence="2">Golgi stack</location>
    </subcellularLocation>
</comment>
<organism evidence="9 10">
    <name type="scientific">Lobosporangium transversale</name>
    <dbReference type="NCBI Taxonomy" id="64571"/>
    <lineage>
        <taxon>Eukaryota</taxon>
        <taxon>Fungi</taxon>
        <taxon>Fungi incertae sedis</taxon>
        <taxon>Mucoromycota</taxon>
        <taxon>Mortierellomycotina</taxon>
        <taxon>Mortierellomycetes</taxon>
        <taxon>Mortierellales</taxon>
        <taxon>Mortierellaceae</taxon>
        <taxon>Lobosporangium</taxon>
    </lineage>
</organism>
<proteinExistence type="predicted"/>
<gene>
    <name evidence="9" type="ORF">BCR41DRAFT_311662</name>
</gene>
<dbReference type="EMBL" id="MCFF01000046">
    <property type="protein sequence ID" value="ORZ06291.1"/>
    <property type="molecule type" value="Genomic_DNA"/>
</dbReference>
<dbReference type="InterPro" id="IPR035899">
    <property type="entry name" value="DBL_dom_sf"/>
</dbReference>
<dbReference type="Proteomes" id="UP000193648">
    <property type="component" value="Unassembled WGS sequence"/>
</dbReference>
<evidence type="ECO:0000259" key="8">
    <source>
        <dbReference type="PROSITE" id="PS51021"/>
    </source>
</evidence>
<dbReference type="InterPro" id="IPR051492">
    <property type="entry name" value="Dynamin-Rho_GEF"/>
</dbReference>
<protein>
    <recommendedName>
        <fullName evidence="3">Dynamin-binding protein</fullName>
    </recommendedName>
    <alternativeName>
        <fullName evidence="6">Scaffold protein Tuba</fullName>
    </alternativeName>
</protein>
<evidence type="ECO:0000256" key="1">
    <source>
        <dbReference type="ARBA" id="ARBA00004282"/>
    </source>
</evidence>
<feature type="domain" description="DH" evidence="7">
    <location>
        <begin position="16"/>
        <end position="69"/>
    </location>
</feature>
<keyword evidence="4" id="KW-0344">Guanine-nucleotide releasing factor</keyword>
<feature type="non-terminal residue" evidence="9">
    <location>
        <position position="1"/>
    </location>
</feature>
<evidence type="ECO:0000256" key="5">
    <source>
        <dbReference type="ARBA" id="ARBA00022949"/>
    </source>
</evidence>
<accession>A0A1Y2GBG6</accession>
<dbReference type="Gene3D" id="1.20.900.10">
    <property type="entry name" value="Dbl homology (DH) domain"/>
    <property type="match status" value="1"/>
</dbReference>
<keyword evidence="10" id="KW-1185">Reference proteome</keyword>
<dbReference type="InterPro" id="IPR000219">
    <property type="entry name" value="DH_dom"/>
</dbReference>
<dbReference type="SUPFAM" id="SSF48065">
    <property type="entry name" value="DBL homology domain (DH-domain)"/>
    <property type="match status" value="1"/>
</dbReference>
<evidence type="ECO:0000259" key="7">
    <source>
        <dbReference type="PROSITE" id="PS50010"/>
    </source>
</evidence>
<dbReference type="PROSITE" id="PS50010">
    <property type="entry name" value="DH_2"/>
    <property type="match status" value="1"/>
</dbReference>
<evidence type="ECO:0000256" key="3">
    <source>
        <dbReference type="ARBA" id="ARBA00018186"/>
    </source>
</evidence>
<dbReference type="GO" id="GO:0031991">
    <property type="term" value="P:regulation of actomyosin contractile ring contraction"/>
    <property type="evidence" value="ECO:0007669"/>
    <property type="project" value="TreeGrafter"/>
</dbReference>
<dbReference type="InParanoid" id="A0A1Y2GBG6"/>
<dbReference type="PROSITE" id="PS00741">
    <property type="entry name" value="DH_1"/>
    <property type="match status" value="1"/>
</dbReference>
<dbReference type="SMART" id="SM00721">
    <property type="entry name" value="BAR"/>
    <property type="match status" value="1"/>
</dbReference>
<name>A0A1Y2GBG6_9FUNG</name>
<reference evidence="9 10" key="1">
    <citation type="submission" date="2016-07" db="EMBL/GenBank/DDBJ databases">
        <title>Pervasive Adenine N6-methylation of Active Genes in Fungi.</title>
        <authorList>
            <consortium name="DOE Joint Genome Institute"/>
            <person name="Mondo S.J."/>
            <person name="Dannebaum R.O."/>
            <person name="Kuo R.C."/>
            <person name="Labutti K."/>
            <person name="Haridas S."/>
            <person name="Kuo A."/>
            <person name="Salamov A."/>
            <person name="Ahrendt S.R."/>
            <person name="Lipzen A."/>
            <person name="Sullivan W."/>
            <person name="Andreopoulos W.B."/>
            <person name="Clum A."/>
            <person name="Lindquist E."/>
            <person name="Daum C."/>
            <person name="Ramamoorthy G.K."/>
            <person name="Gryganskyi A."/>
            <person name="Culley D."/>
            <person name="Magnuson J.K."/>
            <person name="James T.Y."/>
            <person name="O'Malley M.A."/>
            <person name="Stajich J.E."/>
            <person name="Spatafora J.W."/>
            <person name="Visel A."/>
            <person name="Grigoriev I.V."/>
        </authorList>
    </citation>
    <scope>NUCLEOTIDE SEQUENCE [LARGE SCALE GENOMIC DNA]</scope>
    <source>
        <strain evidence="9 10">NRRL 3116</strain>
    </source>
</reference>